<feature type="domain" description="Disease resistance N-terminal" evidence="6">
    <location>
        <begin position="31"/>
        <end position="93"/>
    </location>
</feature>
<sequence length="95" mass="10990">MAEVISLTGSWVASPIISKLLNEGYSYLGINMASTIDKLETTILYQFQEVINSAERSQHKSNMDKWLRRLKEAMYDAEDAIDLYKYCLLQQQVHQ</sequence>
<organism evidence="8 9">
    <name type="scientific">Rhynchospora pubera</name>
    <dbReference type="NCBI Taxonomy" id="906938"/>
    <lineage>
        <taxon>Eukaryota</taxon>
        <taxon>Viridiplantae</taxon>
        <taxon>Streptophyta</taxon>
        <taxon>Embryophyta</taxon>
        <taxon>Tracheophyta</taxon>
        <taxon>Spermatophyta</taxon>
        <taxon>Magnoliopsida</taxon>
        <taxon>Liliopsida</taxon>
        <taxon>Poales</taxon>
        <taxon>Cyperaceae</taxon>
        <taxon>Cyperoideae</taxon>
        <taxon>Rhynchosporeae</taxon>
        <taxon>Rhynchospora</taxon>
    </lineage>
</organism>
<evidence type="ECO:0000256" key="5">
    <source>
        <dbReference type="ARBA" id="ARBA00022821"/>
    </source>
</evidence>
<reference evidence="8" key="1">
    <citation type="submission" date="2022-08" db="EMBL/GenBank/DDBJ databases">
        <authorList>
            <person name="Marques A."/>
        </authorList>
    </citation>
    <scope>NUCLEOTIDE SEQUENCE</scope>
    <source>
        <strain evidence="8">RhyPub2mFocal</strain>
        <tissue evidence="8">Leaves</tissue>
    </source>
</reference>
<dbReference type="GO" id="GO:0000166">
    <property type="term" value="F:nucleotide binding"/>
    <property type="evidence" value="ECO:0007669"/>
    <property type="project" value="UniProtKB-KW"/>
</dbReference>
<name>A0AAV8HJZ5_9POAL</name>
<dbReference type="EMBL" id="JAMFTS010000005">
    <property type="protein sequence ID" value="KAJ4752656.1"/>
    <property type="molecule type" value="Genomic_DNA"/>
</dbReference>
<evidence type="ECO:0000256" key="2">
    <source>
        <dbReference type="ARBA" id="ARBA00022614"/>
    </source>
</evidence>
<evidence type="ECO:0000256" key="3">
    <source>
        <dbReference type="ARBA" id="ARBA00022737"/>
    </source>
</evidence>
<dbReference type="Gene3D" id="1.20.5.4130">
    <property type="match status" value="1"/>
</dbReference>
<comment type="caution">
    <text evidence="8">The sequence shown here is derived from an EMBL/GenBank/DDBJ whole genome shotgun (WGS) entry which is preliminary data.</text>
</comment>
<keyword evidence="3" id="KW-0677">Repeat</keyword>
<accession>A0AAV8HJZ5</accession>
<dbReference type="EMBL" id="JAMFTS010000001">
    <property type="protein sequence ID" value="KAJ4818203.1"/>
    <property type="molecule type" value="Genomic_DNA"/>
</dbReference>
<keyword evidence="9" id="KW-1185">Reference proteome</keyword>
<evidence type="ECO:0000259" key="6">
    <source>
        <dbReference type="Pfam" id="PF18052"/>
    </source>
</evidence>
<proteinExistence type="inferred from homology"/>
<evidence type="ECO:0000313" key="7">
    <source>
        <dbReference type="EMBL" id="KAJ4752656.1"/>
    </source>
</evidence>
<keyword evidence="4" id="KW-0547">Nucleotide-binding</keyword>
<keyword evidence="5" id="KW-0611">Plant defense</keyword>
<gene>
    <name evidence="8" type="ORF">LUZ62_030769</name>
    <name evidence="7" type="ORF">LUZ62_087061</name>
</gene>
<dbReference type="GO" id="GO:0006952">
    <property type="term" value="P:defense response"/>
    <property type="evidence" value="ECO:0007669"/>
    <property type="project" value="UniProtKB-KW"/>
</dbReference>
<dbReference type="Proteomes" id="UP001140206">
    <property type="component" value="Chromosome 1"/>
</dbReference>
<comment type="similarity">
    <text evidence="1">Belongs to the disease resistance NB-LRR family.</text>
</comment>
<evidence type="ECO:0000256" key="1">
    <source>
        <dbReference type="ARBA" id="ARBA00008894"/>
    </source>
</evidence>
<dbReference type="AlphaFoldDB" id="A0AAV8HJZ5"/>
<protein>
    <submittedName>
        <fullName evidence="8">Rust resistance-like protein RP1-4</fullName>
    </submittedName>
</protein>
<keyword evidence="2" id="KW-0433">Leucine-rich repeat</keyword>
<evidence type="ECO:0000256" key="4">
    <source>
        <dbReference type="ARBA" id="ARBA00022741"/>
    </source>
</evidence>
<dbReference type="Proteomes" id="UP001140206">
    <property type="component" value="Chromosome 5"/>
</dbReference>
<dbReference type="Pfam" id="PF18052">
    <property type="entry name" value="Rx_N"/>
    <property type="match status" value="1"/>
</dbReference>
<evidence type="ECO:0000313" key="8">
    <source>
        <dbReference type="EMBL" id="KAJ4818203.1"/>
    </source>
</evidence>
<evidence type="ECO:0000313" key="9">
    <source>
        <dbReference type="Proteomes" id="UP001140206"/>
    </source>
</evidence>
<dbReference type="InterPro" id="IPR041118">
    <property type="entry name" value="Rx_N"/>
</dbReference>